<keyword evidence="17" id="KW-1185">Reference proteome</keyword>
<dbReference type="Proteomes" id="UP001317532">
    <property type="component" value="Chromosome"/>
</dbReference>
<dbReference type="Gene3D" id="3.20.20.70">
    <property type="entry name" value="Aldolase class I"/>
    <property type="match status" value="1"/>
</dbReference>
<evidence type="ECO:0000256" key="12">
    <source>
        <dbReference type="PIRNR" id="PIRNR006621"/>
    </source>
</evidence>
<evidence type="ECO:0000256" key="4">
    <source>
        <dbReference type="ARBA" id="ARBA00022630"/>
    </source>
</evidence>
<dbReference type="SUPFAM" id="SSF51395">
    <property type="entry name" value="FMN-linked oxidoreductases"/>
    <property type="match status" value="1"/>
</dbReference>
<feature type="binding site" evidence="14">
    <location>
        <position position="80"/>
    </location>
    <ligand>
        <name>FMN</name>
        <dbReference type="ChEBI" id="CHEBI:58210"/>
    </ligand>
</feature>
<evidence type="ECO:0000256" key="3">
    <source>
        <dbReference type="ARBA" id="ARBA00022555"/>
    </source>
</evidence>
<sequence length="340" mass="37200">MVYSRVVTPPLRIGPIEISPPIVLAPMSGVTNRTLRALYKPFGFGLTVTEFVSSNALQYGGKRTMEMIDQHGVEKPVSTQLWGNDPQIMATAANLVRECGADIVDINFGCPAPKVTKTEGGSACLRDVDRCEAIMKAVVDAVDCPVTMKMRLGWTEADLVFVEVAKRAQAVGVQALTLHARTAKQFYKGSADWSKIAELKRAVDIPVIGNGDLADPYDAMQRMRESGVDGVMLGRATLGNPWLVSRLRALMADEEPAPVPGAPERLRFAVHHYLTMVEEWGEPRAVPQMRKHLGYYLKGFAGASALRERLMRTETAAETLAILKQTIAQLEAREPELAVA</sequence>
<keyword evidence="14" id="KW-0547">Nucleotide-binding</keyword>
<feature type="binding site" evidence="14">
    <location>
        <position position="179"/>
    </location>
    <ligand>
        <name>FMN</name>
        <dbReference type="ChEBI" id="CHEBI:58210"/>
    </ligand>
</feature>
<comment type="cofactor">
    <cofactor evidence="1 12 14">
        <name>FMN</name>
        <dbReference type="ChEBI" id="CHEBI:58210"/>
    </cofactor>
</comment>
<dbReference type="InterPro" id="IPR018517">
    <property type="entry name" value="tRNA_hU_synthase_CS"/>
</dbReference>
<dbReference type="Gene3D" id="1.10.1200.80">
    <property type="entry name" value="Putative flavin oxidoreducatase, domain 2"/>
    <property type="match status" value="1"/>
</dbReference>
<dbReference type="CDD" id="cd02801">
    <property type="entry name" value="DUS_like_FMN"/>
    <property type="match status" value="1"/>
</dbReference>
<evidence type="ECO:0000256" key="2">
    <source>
        <dbReference type="ARBA" id="ARBA00002790"/>
    </source>
</evidence>
<dbReference type="InterPro" id="IPR004652">
    <property type="entry name" value="DusB-like"/>
</dbReference>
<keyword evidence="4 12" id="KW-0285">Flavoprotein</keyword>
<comment type="function">
    <text evidence="2 12">Catalyzes the synthesis of 5,6-dihydrouridine (D), a modified base found in the D-loop of most tRNAs, via the reduction of the C5-C6 double bond in target uridines.</text>
</comment>
<dbReference type="GO" id="GO:0017150">
    <property type="term" value="F:tRNA dihydrouridine synthase activity"/>
    <property type="evidence" value="ECO:0007669"/>
    <property type="project" value="InterPro"/>
</dbReference>
<evidence type="ECO:0000256" key="14">
    <source>
        <dbReference type="PIRSR" id="PIRSR006621-2"/>
    </source>
</evidence>
<keyword evidence="7" id="KW-0521">NADP</keyword>
<dbReference type="KEGG" id="vab:WPS_28910"/>
<comment type="catalytic activity">
    <reaction evidence="10">
        <text>a 5,6-dihydrouridine in tRNA + NADP(+) = a uridine in tRNA + NADPH + H(+)</text>
        <dbReference type="Rhea" id="RHEA:23624"/>
        <dbReference type="Rhea" id="RHEA-COMP:13339"/>
        <dbReference type="Rhea" id="RHEA-COMP:13887"/>
        <dbReference type="ChEBI" id="CHEBI:15378"/>
        <dbReference type="ChEBI" id="CHEBI:57783"/>
        <dbReference type="ChEBI" id="CHEBI:58349"/>
        <dbReference type="ChEBI" id="CHEBI:65315"/>
        <dbReference type="ChEBI" id="CHEBI:74443"/>
    </reaction>
</comment>
<evidence type="ECO:0000256" key="11">
    <source>
        <dbReference type="ARBA" id="ARBA00048802"/>
    </source>
</evidence>
<dbReference type="PIRSF" id="PIRSF006621">
    <property type="entry name" value="Dus"/>
    <property type="match status" value="1"/>
</dbReference>
<keyword evidence="9 12" id="KW-0560">Oxidoreductase</keyword>
<protein>
    <recommendedName>
        <fullName evidence="12">tRNA-dihydrouridine synthase</fullName>
        <ecNumber evidence="12">1.3.1.-</ecNumber>
    </recommendedName>
</protein>
<gene>
    <name evidence="16" type="ORF">WPS_28910</name>
</gene>
<evidence type="ECO:0000313" key="17">
    <source>
        <dbReference type="Proteomes" id="UP001317532"/>
    </source>
</evidence>
<dbReference type="EMBL" id="AP025523">
    <property type="protein sequence ID" value="BDE07615.1"/>
    <property type="molecule type" value="Genomic_DNA"/>
</dbReference>
<accession>A0AAN1XZ69</accession>
<comment type="catalytic activity">
    <reaction evidence="11">
        <text>a 5,6-dihydrouridine in tRNA + NAD(+) = a uridine in tRNA + NADH + H(+)</text>
        <dbReference type="Rhea" id="RHEA:54452"/>
        <dbReference type="Rhea" id="RHEA-COMP:13339"/>
        <dbReference type="Rhea" id="RHEA-COMP:13887"/>
        <dbReference type="ChEBI" id="CHEBI:15378"/>
        <dbReference type="ChEBI" id="CHEBI:57540"/>
        <dbReference type="ChEBI" id="CHEBI:57945"/>
        <dbReference type="ChEBI" id="CHEBI:65315"/>
        <dbReference type="ChEBI" id="CHEBI:74443"/>
    </reaction>
</comment>
<keyword evidence="8" id="KW-0694">RNA-binding</keyword>
<dbReference type="GO" id="GO:0000049">
    <property type="term" value="F:tRNA binding"/>
    <property type="evidence" value="ECO:0007669"/>
    <property type="project" value="UniProtKB-KW"/>
</dbReference>
<dbReference type="EC" id="1.3.1.-" evidence="12"/>
<feature type="domain" description="DUS-like FMN-binding" evidence="15">
    <location>
        <begin position="24"/>
        <end position="329"/>
    </location>
</feature>
<reference evidence="16 17" key="1">
    <citation type="journal article" date="2022" name="ISME Commun">
        <title>Vulcanimicrobium alpinus gen. nov. sp. nov., the first cultivated representative of the candidate phylum 'Eremiobacterota', is a metabolically versatile aerobic anoxygenic phototroph.</title>
        <authorList>
            <person name="Yabe S."/>
            <person name="Muto K."/>
            <person name="Abe K."/>
            <person name="Yokota A."/>
            <person name="Staudigel H."/>
            <person name="Tebo B.M."/>
        </authorList>
    </citation>
    <scope>NUCLEOTIDE SEQUENCE [LARGE SCALE GENOMIC DNA]</scope>
    <source>
        <strain evidence="16 17">WC8-2</strain>
    </source>
</reference>
<keyword evidence="3" id="KW-0820">tRNA-binding</keyword>
<organism evidence="16 17">
    <name type="scientific">Vulcanimicrobium alpinum</name>
    <dbReference type="NCBI Taxonomy" id="3016050"/>
    <lineage>
        <taxon>Bacteria</taxon>
        <taxon>Bacillati</taxon>
        <taxon>Vulcanimicrobiota</taxon>
        <taxon>Vulcanimicrobiia</taxon>
        <taxon>Vulcanimicrobiales</taxon>
        <taxon>Vulcanimicrobiaceae</taxon>
        <taxon>Vulcanimicrobium</taxon>
    </lineage>
</organism>
<dbReference type="InterPro" id="IPR035587">
    <property type="entry name" value="DUS-like_FMN-bd"/>
</dbReference>
<dbReference type="PROSITE" id="PS01136">
    <property type="entry name" value="UPF0034"/>
    <property type="match status" value="1"/>
</dbReference>
<keyword evidence="6 12" id="KW-0819">tRNA processing</keyword>
<dbReference type="PANTHER" id="PTHR45846">
    <property type="entry name" value="TRNA-DIHYDROURIDINE(47) SYNTHASE [NAD(P)(+)]-LIKE"/>
    <property type="match status" value="1"/>
</dbReference>
<evidence type="ECO:0000256" key="1">
    <source>
        <dbReference type="ARBA" id="ARBA00001917"/>
    </source>
</evidence>
<dbReference type="InterPro" id="IPR024036">
    <property type="entry name" value="tRNA-dHydroUridine_Synthase_C"/>
</dbReference>
<comment type="similarity">
    <text evidence="12">Belongs to the dus family.</text>
</comment>
<proteinExistence type="inferred from homology"/>
<dbReference type="PANTHER" id="PTHR45846:SF1">
    <property type="entry name" value="TRNA-DIHYDROURIDINE(47) SYNTHASE [NAD(P)(+)]-LIKE"/>
    <property type="match status" value="1"/>
</dbReference>
<dbReference type="AlphaFoldDB" id="A0AAN1XZ69"/>
<dbReference type="GO" id="GO:0050660">
    <property type="term" value="F:flavin adenine dinucleotide binding"/>
    <property type="evidence" value="ECO:0007669"/>
    <property type="project" value="InterPro"/>
</dbReference>
<evidence type="ECO:0000256" key="6">
    <source>
        <dbReference type="ARBA" id="ARBA00022694"/>
    </source>
</evidence>
<dbReference type="InterPro" id="IPR001269">
    <property type="entry name" value="DUS_fam"/>
</dbReference>
<evidence type="ECO:0000256" key="10">
    <source>
        <dbReference type="ARBA" id="ARBA00048205"/>
    </source>
</evidence>
<evidence type="ECO:0000256" key="7">
    <source>
        <dbReference type="ARBA" id="ARBA00022857"/>
    </source>
</evidence>
<feature type="active site" description="Proton donor" evidence="13">
    <location>
        <position position="110"/>
    </location>
</feature>
<dbReference type="Pfam" id="PF01207">
    <property type="entry name" value="Dus"/>
    <property type="match status" value="1"/>
</dbReference>
<evidence type="ECO:0000256" key="13">
    <source>
        <dbReference type="PIRSR" id="PIRSR006621-1"/>
    </source>
</evidence>
<dbReference type="InterPro" id="IPR013785">
    <property type="entry name" value="Aldolase_TIM"/>
</dbReference>
<evidence type="ECO:0000259" key="15">
    <source>
        <dbReference type="Pfam" id="PF01207"/>
    </source>
</evidence>
<feature type="binding site" evidence="14">
    <location>
        <begin position="234"/>
        <end position="235"/>
    </location>
    <ligand>
        <name>FMN</name>
        <dbReference type="ChEBI" id="CHEBI:58210"/>
    </ligand>
</feature>
<evidence type="ECO:0000256" key="9">
    <source>
        <dbReference type="ARBA" id="ARBA00023002"/>
    </source>
</evidence>
<keyword evidence="5 12" id="KW-0288">FMN</keyword>
<dbReference type="NCBIfam" id="TIGR00737">
    <property type="entry name" value="nifR3_yhdG"/>
    <property type="match status" value="1"/>
</dbReference>
<feature type="binding site" evidence="14">
    <location>
        <position position="149"/>
    </location>
    <ligand>
        <name>FMN</name>
        <dbReference type="ChEBI" id="CHEBI:58210"/>
    </ligand>
</feature>
<evidence type="ECO:0000256" key="8">
    <source>
        <dbReference type="ARBA" id="ARBA00022884"/>
    </source>
</evidence>
<evidence type="ECO:0000256" key="5">
    <source>
        <dbReference type="ARBA" id="ARBA00022643"/>
    </source>
</evidence>
<name>A0AAN1XZ69_UNVUL</name>
<evidence type="ECO:0000313" key="16">
    <source>
        <dbReference type="EMBL" id="BDE07615.1"/>
    </source>
</evidence>